<feature type="domain" description="Aminoglycoside phosphotransferase" evidence="1">
    <location>
        <begin position="112"/>
        <end position="151"/>
    </location>
</feature>
<dbReference type="Proteomes" id="UP000236732">
    <property type="component" value="Unassembled WGS sequence"/>
</dbReference>
<feature type="domain" description="Aminoglycoside phosphotransferase" evidence="1">
    <location>
        <begin position="5"/>
        <end position="108"/>
    </location>
</feature>
<keyword evidence="2" id="KW-0808">Transferase</keyword>
<dbReference type="AlphaFoldDB" id="A0A1H6EPW6"/>
<dbReference type="InterPro" id="IPR051678">
    <property type="entry name" value="AGP_Transferase"/>
</dbReference>
<name>A0A1H6EPW6_9ACTN</name>
<evidence type="ECO:0000259" key="1">
    <source>
        <dbReference type="Pfam" id="PF01636"/>
    </source>
</evidence>
<dbReference type="OrthoDB" id="9797603at2"/>
<reference evidence="2 3" key="1">
    <citation type="submission" date="2016-10" db="EMBL/GenBank/DDBJ databases">
        <authorList>
            <person name="de Groot N.N."/>
        </authorList>
    </citation>
    <scope>NUCLEOTIDE SEQUENCE [LARGE SCALE GENOMIC DNA]</scope>
    <source>
        <strain evidence="2 3">CGMCC 4.7037</strain>
    </source>
</reference>
<proteinExistence type="predicted"/>
<evidence type="ECO:0000313" key="2">
    <source>
        <dbReference type="EMBL" id="SEG98859.1"/>
    </source>
</evidence>
<keyword evidence="2" id="KW-0418">Kinase</keyword>
<dbReference type="PANTHER" id="PTHR21310:SF40">
    <property type="entry name" value="AMINOGLYCOSIDE PHOSPHOTRANSFERASE DOMAIN-CONTAINING PROTEIN-RELATED"/>
    <property type="match status" value="1"/>
</dbReference>
<dbReference type="GO" id="GO:0016301">
    <property type="term" value="F:kinase activity"/>
    <property type="evidence" value="ECO:0007669"/>
    <property type="project" value="UniProtKB-KW"/>
</dbReference>
<gene>
    <name evidence="2" type="ORF">SAMN05444920_11279</name>
</gene>
<dbReference type="Pfam" id="PF01636">
    <property type="entry name" value="APH"/>
    <property type="match status" value="2"/>
</dbReference>
<dbReference type="EMBL" id="FNVT01000012">
    <property type="protein sequence ID" value="SEG98859.1"/>
    <property type="molecule type" value="Genomic_DNA"/>
</dbReference>
<sequence length="223" mass="24066">MEIGELLGSGRSADVYALGDDRVLRRYRFDVDARREAAVMAYVAAHGYPVPEVHPGEGRPTDLVMGRLSGTTMLHSLIAGEITPEQVGETLAGLLRRLHEIPARESADPGDRVLHLDLHPDNVILTPDGPVVIDWCNTAEGPPELDCALSAVILAQVVVDPELPDWQEAGRSSLGALVAALGDALDVAEPLERARARRAADRGLSEREVGLLDDAVTLIRRLR</sequence>
<accession>A0A1H6EPW6</accession>
<evidence type="ECO:0000313" key="3">
    <source>
        <dbReference type="Proteomes" id="UP000236732"/>
    </source>
</evidence>
<dbReference type="SUPFAM" id="SSF56112">
    <property type="entry name" value="Protein kinase-like (PK-like)"/>
    <property type="match status" value="1"/>
</dbReference>
<dbReference type="RefSeq" id="WP_103960356.1">
    <property type="nucleotide sequence ID" value="NZ_FNVT01000012.1"/>
</dbReference>
<dbReference type="InterPro" id="IPR011009">
    <property type="entry name" value="Kinase-like_dom_sf"/>
</dbReference>
<keyword evidence="3" id="KW-1185">Reference proteome</keyword>
<dbReference type="Gene3D" id="3.90.1200.10">
    <property type="match status" value="1"/>
</dbReference>
<protein>
    <submittedName>
        <fullName evidence="2">Predicted kinase, aminoglycoside phosphotransferase (APT) family</fullName>
    </submittedName>
</protein>
<organism evidence="2 3">
    <name type="scientific">Nonomuraea solani</name>
    <dbReference type="NCBI Taxonomy" id="1144553"/>
    <lineage>
        <taxon>Bacteria</taxon>
        <taxon>Bacillati</taxon>
        <taxon>Actinomycetota</taxon>
        <taxon>Actinomycetes</taxon>
        <taxon>Streptosporangiales</taxon>
        <taxon>Streptosporangiaceae</taxon>
        <taxon>Nonomuraea</taxon>
    </lineage>
</organism>
<dbReference type="InterPro" id="IPR002575">
    <property type="entry name" value="Aminoglycoside_PTrfase"/>
</dbReference>
<dbReference type="PANTHER" id="PTHR21310">
    <property type="entry name" value="AMINOGLYCOSIDE PHOSPHOTRANSFERASE-RELATED-RELATED"/>
    <property type="match status" value="1"/>
</dbReference>